<accession>A0ABC8RY86</accession>
<evidence type="ECO:0000313" key="2">
    <source>
        <dbReference type="Proteomes" id="UP001642360"/>
    </source>
</evidence>
<organism evidence="1 2">
    <name type="scientific">Ilex paraguariensis</name>
    <name type="common">yerba mate</name>
    <dbReference type="NCBI Taxonomy" id="185542"/>
    <lineage>
        <taxon>Eukaryota</taxon>
        <taxon>Viridiplantae</taxon>
        <taxon>Streptophyta</taxon>
        <taxon>Embryophyta</taxon>
        <taxon>Tracheophyta</taxon>
        <taxon>Spermatophyta</taxon>
        <taxon>Magnoliopsida</taxon>
        <taxon>eudicotyledons</taxon>
        <taxon>Gunneridae</taxon>
        <taxon>Pentapetalae</taxon>
        <taxon>asterids</taxon>
        <taxon>campanulids</taxon>
        <taxon>Aquifoliales</taxon>
        <taxon>Aquifoliaceae</taxon>
        <taxon>Ilex</taxon>
    </lineage>
</organism>
<protein>
    <submittedName>
        <fullName evidence="1">Uncharacterized protein</fullName>
    </submittedName>
</protein>
<name>A0ABC8RY86_9AQUA</name>
<proteinExistence type="predicted"/>
<dbReference type="AlphaFoldDB" id="A0ABC8RY86"/>
<dbReference type="EMBL" id="CAUOFW020001914">
    <property type="protein sequence ID" value="CAK9149648.1"/>
    <property type="molecule type" value="Genomic_DNA"/>
</dbReference>
<evidence type="ECO:0000313" key="1">
    <source>
        <dbReference type="EMBL" id="CAK9149648.1"/>
    </source>
</evidence>
<dbReference type="Proteomes" id="UP001642360">
    <property type="component" value="Unassembled WGS sequence"/>
</dbReference>
<comment type="caution">
    <text evidence="1">The sequence shown here is derived from an EMBL/GenBank/DDBJ whole genome shotgun (WGS) entry which is preliminary data.</text>
</comment>
<gene>
    <name evidence="1" type="ORF">ILEXP_LOCUS17709</name>
</gene>
<reference evidence="1 2" key="1">
    <citation type="submission" date="2024-02" db="EMBL/GenBank/DDBJ databases">
        <authorList>
            <person name="Vignale AGUSTIN F."/>
            <person name="Sosa J E."/>
            <person name="Modenutti C."/>
        </authorList>
    </citation>
    <scope>NUCLEOTIDE SEQUENCE [LARGE SCALE GENOMIC DNA]</scope>
</reference>
<keyword evidence="2" id="KW-1185">Reference proteome</keyword>
<sequence>MEFNTLLAKQVELMRQTGPVGVASIPLSNGSHIPPMHQNSTCAPENTGPALKPENMHQPINTNLTNAFTNLGSSMHSCMQPAVDVSAHARRINVPQNMLLARSSNVGMMQGMNGGMIKAEAGYAGGSPYIVGVDGNVLDTRSAIGDAAVSAFSSVESNDNSHPLNDTLLEDTSAFEFLGQNPRSFSLSDLTADYSNSSDILESYSRSPFLTADADNFLHPHGRGNHQGKTFCNCRFLKWKEVVHICVVACQGTMGGWTL</sequence>